<dbReference type="InterPro" id="IPR039169">
    <property type="entry name" value="Abitram"/>
</dbReference>
<evidence type="ECO:0000313" key="1">
    <source>
        <dbReference type="EMBL" id="VDN51189.1"/>
    </source>
</evidence>
<dbReference type="WBParaSite" id="DME_0000626501-mRNA-1">
    <property type="protein sequence ID" value="DME_0000626501-mRNA-1"/>
    <property type="gene ID" value="DME_0000626501"/>
</dbReference>
<dbReference type="AlphaFoldDB" id="A0A0N4UFN9"/>
<dbReference type="OrthoDB" id="48130at2759"/>
<accession>A0A0N4UFN9</accession>
<dbReference type="EMBL" id="UYYG01000015">
    <property type="protein sequence ID" value="VDN51189.1"/>
    <property type="molecule type" value="Genomic_DNA"/>
</dbReference>
<dbReference type="GO" id="GO:0030027">
    <property type="term" value="C:lamellipodium"/>
    <property type="evidence" value="ECO:0007669"/>
    <property type="project" value="TreeGrafter"/>
</dbReference>
<dbReference type="GO" id="GO:0051489">
    <property type="term" value="P:regulation of filopodium assembly"/>
    <property type="evidence" value="ECO:0007669"/>
    <property type="project" value="TreeGrafter"/>
</dbReference>
<sequence length="146" mass="16548">MMHCSLVDREYKRYILKDNSDLCYLRHASGVVVVTLNKNHEAFEKGVKSVEWQTKNSKGVDRSKNKVRGRSKKGGLILHPDTKLCAIRCIDDSVYTLRAGIRALLIEVNDRLRHTPNLICSSPENRGFIAILMPLSNEKNSALIEL</sequence>
<evidence type="ECO:0000313" key="3">
    <source>
        <dbReference type="Proteomes" id="UP000274756"/>
    </source>
</evidence>
<dbReference type="Proteomes" id="UP000274756">
    <property type="component" value="Unassembled WGS sequence"/>
</dbReference>
<reference evidence="1 3" key="2">
    <citation type="submission" date="2018-11" db="EMBL/GenBank/DDBJ databases">
        <authorList>
            <consortium name="Pathogen Informatics"/>
        </authorList>
    </citation>
    <scope>NUCLEOTIDE SEQUENCE [LARGE SCALE GENOMIC DNA]</scope>
</reference>
<dbReference type="SUPFAM" id="SSF51230">
    <property type="entry name" value="Single hybrid motif"/>
    <property type="match status" value="1"/>
</dbReference>
<evidence type="ECO:0000313" key="2">
    <source>
        <dbReference type="Proteomes" id="UP000038040"/>
    </source>
</evidence>
<dbReference type="PANTHER" id="PTHR13651:SF0">
    <property type="entry name" value="PROTEIN ABITRAM"/>
    <property type="match status" value="1"/>
</dbReference>
<dbReference type="InterPro" id="IPR011053">
    <property type="entry name" value="Single_hybrid_motif"/>
</dbReference>
<keyword evidence="3" id="KW-1185">Reference proteome</keyword>
<dbReference type="STRING" id="318479.A0A0N4UFN9"/>
<dbReference type="GO" id="GO:0005634">
    <property type="term" value="C:nucleus"/>
    <property type="evidence" value="ECO:0007669"/>
    <property type="project" value="TreeGrafter"/>
</dbReference>
<dbReference type="PANTHER" id="PTHR13651">
    <property type="entry name" value="PROTEIN ABITRAM"/>
    <property type="match status" value="1"/>
</dbReference>
<dbReference type="Proteomes" id="UP000038040">
    <property type="component" value="Unplaced"/>
</dbReference>
<dbReference type="GO" id="GO:0051015">
    <property type="term" value="F:actin filament binding"/>
    <property type="evidence" value="ECO:0007669"/>
    <property type="project" value="TreeGrafter"/>
</dbReference>
<dbReference type="GO" id="GO:0003785">
    <property type="term" value="F:actin monomer binding"/>
    <property type="evidence" value="ECO:0007669"/>
    <property type="project" value="TreeGrafter"/>
</dbReference>
<dbReference type="GO" id="GO:0048813">
    <property type="term" value="P:dendrite morphogenesis"/>
    <property type="evidence" value="ECO:0007669"/>
    <property type="project" value="TreeGrafter"/>
</dbReference>
<name>A0A0N4UFN9_DRAME</name>
<organism evidence="2 4">
    <name type="scientific">Dracunculus medinensis</name>
    <name type="common">Guinea worm</name>
    <dbReference type="NCBI Taxonomy" id="318479"/>
    <lineage>
        <taxon>Eukaryota</taxon>
        <taxon>Metazoa</taxon>
        <taxon>Ecdysozoa</taxon>
        <taxon>Nematoda</taxon>
        <taxon>Chromadorea</taxon>
        <taxon>Rhabditida</taxon>
        <taxon>Spirurina</taxon>
        <taxon>Dracunculoidea</taxon>
        <taxon>Dracunculidae</taxon>
        <taxon>Dracunculus</taxon>
    </lineage>
</organism>
<evidence type="ECO:0000313" key="4">
    <source>
        <dbReference type="WBParaSite" id="DME_0000626501-mRNA-1"/>
    </source>
</evidence>
<proteinExistence type="predicted"/>
<dbReference type="GO" id="GO:0030833">
    <property type="term" value="P:regulation of actin filament polymerization"/>
    <property type="evidence" value="ECO:0007669"/>
    <property type="project" value="TreeGrafter"/>
</dbReference>
<dbReference type="Gene3D" id="2.40.50.100">
    <property type="match status" value="1"/>
</dbReference>
<reference evidence="4" key="1">
    <citation type="submission" date="2017-02" db="UniProtKB">
        <authorList>
            <consortium name="WormBaseParasite"/>
        </authorList>
    </citation>
    <scope>IDENTIFICATION</scope>
</reference>
<dbReference type="GO" id="GO:0032433">
    <property type="term" value="C:filopodium tip"/>
    <property type="evidence" value="ECO:0007669"/>
    <property type="project" value="TreeGrafter"/>
</dbReference>
<protein>
    <submittedName>
        <fullName evidence="4">Protein Abitram</fullName>
    </submittedName>
</protein>
<gene>
    <name evidence="1" type="ORF">DME_LOCUS1162</name>
</gene>
<dbReference type="GO" id="GO:0030425">
    <property type="term" value="C:dendrite"/>
    <property type="evidence" value="ECO:0007669"/>
    <property type="project" value="TreeGrafter"/>
</dbReference>